<gene>
    <name evidence="1" type="ORF">A3D71_00795</name>
</gene>
<proteinExistence type="predicted"/>
<protein>
    <recommendedName>
        <fullName evidence="3">Septum formation initiator</fullName>
    </recommendedName>
</protein>
<evidence type="ECO:0008006" key="3">
    <source>
        <dbReference type="Google" id="ProtNLM"/>
    </source>
</evidence>
<accession>A0A1F6DWP4</accession>
<evidence type="ECO:0000313" key="2">
    <source>
        <dbReference type="Proteomes" id="UP000177652"/>
    </source>
</evidence>
<reference evidence="1 2" key="1">
    <citation type="journal article" date="2016" name="Nat. Commun.">
        <title>Thousands of microbial genomes shed light on interconnected biogeochemical processes in an aquifer system.</title>
        <authorList>
            <person name="Anantharaman K."/>
            <person name="Brown C.T."/>
            <person name="Hug L.A."/>
            <person name="Sharon I."/>
            <person name="Castelle C.J."/>
            <person name="Probst A.J."/>
            <person name="Thomas B.C."/>
            <person name="Singh A."/>
            <person name="Wilkins M.J."/>
            <person name="Karaoz U."/>
            <person name="Brodie E.L."/>
            <person name="Williams K.H."/>
            <person name="Hubbard S.S."/>
            <person name="Banfield J.F."/>
        </authorList>
    </citation>
    <scope>NUCLEOTIDE SEQUENCE [LARGE SCALE GENOMIC DNA]</scope>
</reference>
<evidence type="ECO:0000313" key="1">
    <source>
        <dbReference type="EMBL" id="OGG65700.1"/>
    </source>
</evidence>
<organism evidence="1 2">
    <name type="scientific">Candidatus Kaiserbacteria bacterium RIFCSPHIGHO2_02_FULL_55_20</name>
    <dbReference type="NCBI Taxonomy" id="1798497"/>
    <lineage>
        <taxon>Bacteria</taxon>
        <taxon>Candidatus Kaiseribacteriota</taxon>
    </lineage>
</organism>
<dbReference type="AlphaFoldDB" id="A0A1F6DWP4"/>
<dbReference type="EMBL" id="MFLK01000036">
    <property type="protein sequence ID" value="OGG65700.1"/>
    <property type="molecule type" value="Genomic_DNA"/>
</dbReference>
<comment type="caution">
    <text evidence="1">The sequence shown here is derived from an EMBL/GenBank/DDBJ whole genome shotgun (WGS) entry which is preliminary data.</text>
</comment>
<sequence>MAIRSRNDPVRLFGRRLVLLTLLCLIAVAAAGAWNAYGKEKESRSLREQAEMQLGDLSKREAQLNGDIANLETDRGKEQVLREQYALAARGEGLIVIVDAPKATPTQATSSVLEWLHKAFSWW</sequence>
<dbReference type="Proteomes" id="UP000177652">
    <property type="component" value="Unassembled WGS sequence"/>
</dbReference>
<name>A0A1F6DWP4_9BACT</name>